<sequence>MRHRGRSRLEDRGFETRFQRRSAVQMGLVYVKYYDSQTSIDMSKMLWCRNSEESCRIRYHPRDLTMVQNYKVCPKIALA</sequence>
<comment type="caution">
    <text evidence="1">The sequence shown here is derived from an EMBL/GenBank/DDBJ whole genome shotgun (WGS) entry which is preliminary data.</text>
</comment>
<organism evidence="1 2">
    <name type="scientific">Araneus ventricosus</name>
    <name type="common">Orbweaver spider</name>
    <name type="synonym">Epeira ventricosa</name>
    <dbReference type="NCBI Taxonomy" id="182803"/>
    <lineage>
        <taxon>Eukaryota</taxon>
        <taxon>Metazoa</taxon>
        <taxon>Ecdysozoa</taxon>
        <taxon>Arthropoda</taxon>
        <taxon>Chelicerata</taxon>
        <taxon>Arachnida</taxon>
        <taxon>Araneae</taxon>
        <taxon>Araneomorphae</taxon>
        <taxon>Entelegynae</taxon>
        <taxon>Araneoidea</taxon>
        <taxon>Araneidae</taxon>
        <taxon>Araneus</taxon>
    </lineage>
</organism>
<dbReference type="AlphaFoldDB" id="A0A4Y2ED07"/>
<proteinExistence type="predicted"/>
<protein>
    <submittedName>
        <fullName evidence="1">Uncharacterized protein</fullName>
    </submittedName>
</protein>
<reference evidence="1 2" key="1">
    <citation type="journal article" date="2019" name="Sci. Rep.">
        <title>Orb-weaving spider Araneus ventricosus genome elucidates the spidroin gene catalogue.</title>
        <authorList>
            <person name="Kono N."/>
            <person name="Nakamura H."/>
            <person name="Ohtoshi R."/>
            <person name="Moran D.A.P."/>
            <person name="Shinohara A."/>
            <person name="Yoshida Y."/>
            <person name="Fujiwara M."/>
            <person name="Mori M."/>
            <person name="Tomita M."/>
            <person name="Arakawa K."/>
        </authorList>
    </citation>
    <scope>NUCLEOTIDE SEQUENCE [LARGE SCALE GENOMIC DNA]</scope>
</reference>
<dbReference type="EMBL" id="BGPR01000574">
    <property type="protein sequence ID" value="GBM26982.1"/>
    <property type="molecule type" value="Genomic_DNA"/>
</dbReference>
<keyword evidence="2" id="KW-1185">Reference proteome</keyword>
<evidence type="ECO:0000313" key="1">
    <source>
        <dbReference type="EMBL" id="GBM26982.1"/>
    </source>
</evidence>
<dbReference type="Proteomes" id="UP000499080">
    <property type="component" value="Unassembled WGS sequence"/>
</dbReference>
<gene>
    <name evidence="1" type="ORF">AVEN_47184_1</name>
</gene>
<accession>A0A4Y2ED07</accession>
<name>A0A4Y2ED07_ARAVE</name>
<evidence type="ECO:0000313" key="2">
    <source>
        <dbReference type="Proteomes" id="UP000499080"/>
    </source>
</evidence>